<feature type="compositionally biased region" description="Gly residues" evidence="1">
    <location>
        <begin position="224"/>
        <end position="233"/>
    </location>
</feature>
<feature type="region of interest" description="Disordered" evidence="1">
    <location>
        <begin position="1"/>
        <end position="40"/>
    </location>
</feature>
<reference evidence="2" key="1">
    <citation type="submission" date="2023-04" db="EMBL/GenBank/DDBJ databases">
        <authorList>
            <consortium name="ELIXIR-Norway"/>
        </authorList>
    </citation>
    <scope>NUCLEOTIDE SEQUENCE [LARGE SCALE GENOMIC DNA]</scope>
</reference>
<feature type="region of interest" description="Disordered" evidence="1">
    <location>
        <begin position="57"/>
        <end position="170"/>
    </location>
</feature>
<feature type="compositionally biased region" description="Low complexity" evidence="1">
    <location>
        <begin position="1"/>
        <end position="15"/>
    </location>
</feature>
<sequence length="311" mass="32420">MVRAAAGRPAASAAGQERSPRPPSGCGGQSSGDSARPGADLSQLACAAQLSNIHLRGSSPVAPFQESGKKKKIPSGGLSGSLRKASWGAAGRGARDWPADPPLCSDQSSPRGPVAPRGKGGSGGLLRRENPRHGRLRLRGARDGARTGVRGRVTEPRWEYTPERPERRSPRVGVGGILVFTRFFRGGGEGSEVWGFSSGEEAGRRPSAPAQVQALSRSRTPGKWGHGVPGNSGPGSQPLPGSDHSQSSDPPVPRPKRLLQTIRDKNTLISLSFQALGLAARSAARAKSGVERAARQLARRPHPCAGCCCSL</sequence>
<keyword evidence="3" id="KW-1185">Reference proteome</keyword>
<dbReference type="Proteomes" id="UP001176941">
    <property type="component" value="Chromosome 15"/>
</dbReference>
<gene>
    <name evidence="2" type="ORF">MRATA1EN1_LOCUS5818</name>
</gene>
<evidence type="ECO:0000313" key="2">
    <source>
        <dbReference type="EMBL" id="CAI9156856.1"/>
    </source>
</evidence>
<protein>
    <submittedName>
        <fullName evidence="2">Uncharacterized protein</fullName>
    </submittedName>
</protein>
<name>A0ABN8YAI4_RANTA</name>
<evidence type="ECO:0000256" key="1">
    <source>
        <dbReference type="SAM" id="MobiDB-lite"/>
    </source>
</evidence>
<dbReference type="EMBL" id="OX459951">
    <property type="protein sequence ID" value="CAI9156856.1"/>
    <property type="molecule type" value="Genomic_DNA"/>
</dbReference>
<evidence type="ECO:0000313" key="3">
    <source>
        <dbReference type="Proteomes" id="UP001176941"/>
    </source>
</evidence>
<organism evidence="2 3">
    <name type="scientific">Rangifer tarandus platyrhynchus</name>
    <name type="common">Svalbard reindeer</name>
    <dbReference type="NCBI Taxonomy" id="3082113"/>
    <lineage>
        <taxon>Eukaryota</taxon>
        <taxon>Metazoa</taxon>
        <taxon>Chordata</taxon>
        <taxon>Craniata</taxon>
        <taxon>Vertebrata</taxon>
        <taxon>Euteleostomi</taxon>
        <taxon>Mammalia</taxon>
        <taxon>Eutheria</taxon>
        <taxon>Laurasiatheria</taxon>
        <taxon>Artiodactyla</taxon>
        <taxon>Ruminantia</taxon>
        <taxon>Pecora</taxon>
        <taxon>Cervidae</taxon>
        <taxon>Odocoileinae</taxon>
        <taxon>Rangifer</taxon>
    </lineage>
</organism>
<feature type="compositionally biased region" description="Basic and acidic residues" evidence="1">
    <location>
        <begin position="152"/>
        <end position="169"/>
    </location>
</feature>
<feature type="region of interest" description="Disordered" evidence="1">
    <location>
        <begin position="195"/>
        <end position="256"/>
    </location>
</feature>
<accession>A0ABN8YAI4</accession>
<proteinExistence type="predicted"/>